<proteinExistence type="predicted"/>
<dbReference type="RefSeq" id="WP_145044833.1">
    <property type="nucleotide sequence ID" value="NZ_CP036347.1"/>
</dbReference>
<dbReference type="InterPro" id="IPR011989">
    <property type="entry name" value="ARM-like"/>
</dbReference>
<evidence type="ECO:0000313" key="2">
    <source>
        <dbReference type="EMBL" id="QDU06073.1"/>
    </source>
</evidence>
<accession>A0A517WLG2</accession>
<dbReference type="PROSITE" id="PS51257">
    <property type="entry name" value="PROKAR_LIPOPROTEIN"/>
    <property type="match status" value="1"/>
</dbReference>
<dbReference type="SUPFAM" id="SSF48371">
    <property type="entry name" value="ARM repeat"/>
    <property type="match status" value="1"/>
</dbReference>
<evidence type="ECO:0000256" key="1">
    <source>
        <dbReference type="SAM" id="SignalP"/>
    </source>
</evidence>
<sequence precursor="true">MRVKFLSWGGCLLLLGCLTGPVWALGMEDFGNKPLNAGNFQEWPGIMPVVNDPHRVYHTWVNGNEHCYYRGDTKALNATLKRFAATPEKVHEVILLPGPAEIRSFRKEKSVIYNWSLHLVGGIAKAMLEKTQENGFWSKYPVLTVYVGETIRLDQLKIPAGCKVLQLADLEKRYLQGLSSSDPTVQGMSLGSLAMLNPYSERNLKAIAKLLEDSNSRMQIHTVRMLAEFGRLAKPVLPALQAALKTKDGQLRTQLEETIEAIETAPDRAAEAQAHRKLVEQIQEFCAGLER</sequence>
<protein>
    <recommendedName>
        <fullName evidence="4">HEAT repeat domain-containing protein</fullName>
    </recommendedName>
</protein>
<gene>
    <name evidence="2" type="ORF">V6x_58190</name>
</gene>
<keyword evidence="1" id="KW-0732">Signal</keyword>
<dbReference type="AlphaFoldDB" id="A0A517WLG2"/>
<dbReference type="Pfam" id="PF13646">
    <property type="entry name" value="HEAT_2"/>
    <property type="match status" value="1"/>
</dbReference>
<evidence type="ECO:0000313" key="3">
    <source>
        <dbReference type="Proteomes" id="UP000320722"/>
    </source>
</evidence>
<dbReference type="EMBL" id="CP036347">
    <property type="protein sequence ID" value="QDU06073.1"/>
    <property type="molecule type" value="Genomic_DNA"/>
</dbReference>
<feature type="chain" id="PRO_5022033200" description="HEAT repeat domain-containing protein" evidence="1">
    <location>
        <begin position="25"/>
        <end position="291"/>
    </location>
</feature>
<organism evidence="2 3">
    <name type="scientific">Gimesia chilikensis</name>
    <dbReference type="NCBI Taxonomy" id="2605989"/>
    <lineage>
        <taxon>Bacteria</taxon>
        <taxon>Pseudomonadati</taxon>
        <taxon>Planctomycetota</taxon>
        <taxon>Planctomycetia</taxon>
        <taxon>Planctomycetales</taxon>
        <taxon>Planctomycetaceae</taxon>
        <taxon>Gimesia</taxon>
    </lineage>
</organism>
<feature type="signal peptide" evidence="1">
    <location>
        <begin position="1"/>
        <end position="24"/>
    </location>
</feature>
<dbReference type="Proteomes" id="UP000320722">
    <property type="component" value="Chromosome"/>
</dbReference>
<reference evidence="2 3" key="1">
    <citation type="submission" date="2019-02" db="EMBL/GenBank/DDBJ databases">
        <title>Deep-cultivation of Planctomycetes and their phenomic and genomic characterization uncovers novel biology.</title>
        <authorList>
            <person name="Wiegand S."/>
            <person name="Jogler M."/>
            <person name="Boedeker C."/>
            <person name="Pinto D."/>
            <person name="Vollmers J."/>
            <person name="Rivas-Marin E."/>
            <person name="Kohn T."/>
            <person name="Peeters S.H."/>
            <person name="Heuer A."/>
            <person name="Rast P."/>
            <person name="Oberbeckmann S."/>
            <person name="Bunk B."/>
            <person name="Jeske O."/>
            <person name="Meyerdierks A."/>
            <person name="Storesund J.E."/>
            <person name="Kallscheuer N."/>
            <person name="Luecker S."/>
            <person name="Lage O.M."/>
            <person name="Pohl T."/>
            <person name="Merkel B.J."/>
            <person name="Hornburger P."/>
            <person name="Mueller R.-W."/>
            <person name="Bruemmer F."/>
            <person name="Labrenz M."/>
            <person name="Spormann A.M."/>
            <person name="Op den Camp H."/>
            <person name="Overmann J."/>
            <person name="Amann R."/>
            <person name="Jetten M.S.M."/>
            <person name="Mascher T."/>
            <person name="Medema M.H."/>
            <person name="Devos D.P."/>
            <person name="Kaster A.-K."/>
            <person name="Ovreas L."/>
            <person name="Rohde M."/>
            <person name="Galperin M.Y."/>
            <person name="Jogler C."/>
        </authorList>
    </citation>
    <scope>NUCLEOTIDE SEQUENCE [LARGE SCALE GENOMIC DNA]</scope>
    <source>
        <strain evidence="2 3">V6</strain>
    </source>
</reference>
<dbReference type="Gene3D" id="1.25.10.10">
    <property type="entry name" value="Leucine-rich Repeat Variant"/>
    <property type="match status" value="1"/>
</dbReference>
<dbReference type="InterPro" id="IPR016024">
    <property type="entry name" value="ARM-type_fold"/>
</dbReference>
<name>A0A517WLG2_9PLAN</name>
<evidence type="ECO:0008006" key="4">
    <source>
        <dbReference type="Google" id="ProtNLM"/>
    </source>
</evidence>